<dbReference type="AlphaFoldDB" id="A0A1H9SNB5"/>
<sequence>MMRNRHEKNNQVTIKQENKDVEYNKEMADIEDREAVARAEAAAQRVDKENI</sequence>
<protein>
    <submittedName>
        <fullName evidence="1">YfhD-like protein</fullName>
    </submittedName>
</protein>
<evidence type="ECO:0000313" key="1">
    <source>
        <dbReference type="EMBL" id="SER85863.1"/>
    </source>
</evidence>
<organism evidence="1 2">
    <name type="scientific">Salipaludibacillus aurantiacus</name>
    <dbReference type="NCBI Taxonomy" id="1601833"/>
    <lineage>
        <taxon>Bacteria</taxon>
        <taxon>Bacillati</taxon>
        <taxon>Bacillota</taxon>
        <taxon>Bacilli</taxon>
        <taxon>Bacillales</taxon>
        <taxon>Bacillaceae</taxon>
    </lineage>
</organism>
<evidence type="ECO:0000313" key="2">
    <source>
        <dbReference type="Proteomes" id="UP000198571"/>
    </source>
</evidence>
<reference evidence="2" key="1">
    <citation type="submission" date="2016-10" db="EMBL/GenBank/DDBJ databases">
        <authorList>
            <person name="Varghese N."/>
            <person name="Submissions S."/>
        </authorList>
    </citation>
    <scope>NUCLEOTIDE SEQUENCE [LARGE SCALE GENOMIC DNA]</scope>
    <source>
        <strain evidence="2">S9</strain>
    </source>
</reference>
<dbReference type="InterPro" id="IPR025435">
    <property type="entry name" value="YfhD-like"/>
</dbReference>
<keyword evidence="2" id="KW-1185">Reference proteome</keyword>
<dbReference type="Proteomes" id="UP000198571">
    <property type="component" value="Unassembled WGS sequence"/>
</dbReference>
<dbReference type="EMBL" id="FOGT01000004">
    <property type="protein sequence ID" value="SER85863.1"/>
    <property type="molecule type" value="Genomic_DNA"/>
</dbReference>
<dbReference type="STRING" id="1601833.SAMN05518684_104293"/>
<gene>
    <name evidence="1" type="ORF">SAMN05518684_104293</name>
</gene>
<proteinExistence type="predicted"/>
<dbReference type="RefSeq" id="WP_143051205.1">
    <property type="nucleotide sequence ID" value="NZ_FOGT01000004.1"/>
</dbReference>
<accession>A0A1H9SNB5</accession>
<name>A0A1H9SNB5_9BACI</name>
<dbReference type="Pfam" id="PF14151">
    <property type="entry name" value="YfhD"/>
    <property type="match status" value="1"/>
</dbReference>